<organism evidence="3 4">
    <name type="scientific">Actinomadura barringtoniae</name>
    <dbReference type="NCBI Taxonomy" id="1427535"/>
    <lineage>
        <taxon>Bacteria</taxon>
        <taxon>Bacillati</taxon>
        <taxon>Actinomycetota</taxon>
        <taxon>Actinomycetes</taxon>
        <taxon>Streptosporangiales</taxon>
        <taxon>Thermomonosporaceae</taxon>
        <taxon>Actinomadura</taxon>
    </lineage>
</organism>
<keyword evidence="4" id="KW-1185">Reference proteome</keyword>
<accession>A0A939P9R5</accession>
<comment type="similarity">
    <text evidence="1">Belongs to the YciI family.</text>
</comment>
<comment type="caution">
    <text evidence="3">The sequence shown here is derived from an EMBL/GenBank/DDBJ whole genome shotgun (WGS) entry which is preliminary data.</text>
</comment>
<dbReference type="RefSeq" id="WP_208256221.1">
    <property type="nucleotide sequence ID" value="NZ_JAGEOJ010000006.1"/>
</dbReference>
<dbReference type="SUPFAM" id="SSF54909">
    <property type="entry name" value="Dimeric alpha+beta barrel"/>
    <property type="match status" value="1"/>
</dbReference>
<dbReference type="Pfam" id="PF03795">
    <property type="entry name" value="YCII"/>
    <property type="match status" value="1"/>
</dbReference>
<dbReference type="Proteomes" id="UP000669179">
    <property type="component" value="Unassembled WGS sequence"/>
</dbReference>
<dbReference type="Gene3D" id="3.30.70.1060">
    <property type="entry name" value="Dimeric alpha+beta barrel"/>
    <property type="match status" value="1"/>
</dbReference>
<dbReference type="InterPro" id="IPR005545">
    <property type="entry name" value="YCII"/>
</dbReference>
<dbReference type="AlphaFoldDB" id="A0A939P9R5"/>
<feature type="domain" description="YCII-related" evidence="2">
    <location>
        <begin position="19"/>
        <end position="96"/>
    </location>
</feature>
<evidence type="ECO:0000256" key="1">
    <source>
        <dbReference type="ARBA" id="ARBA00007689"/>
    </source>
</evidence>
<dbReference type="EMBL" id="JAGEOJ010000006">
    <property type="protein sequence ID" value="MBO2448550.1"/>
    <property type="molecule type" value="Genomic_DNA"/>
</dbReference>
<evidence type="ECO:0000259" key="2">
    <source>
        <dbReference type="Pfam" id="PF03795"/>
    </source>
</evidence>
<dbReference type="InterPro" id="IPR011008">
    <property type="entry name" value="Dimeric_a/b-barrel"/>
</dbReference>
<name>A0A939P9R5_9ACTN</name>
<proteinExistence type="inferred from homology"/>
<gene>
    <name evidence="3" type="ORF">J4573_15715</name>
</gene>
<dbReference type="PANTHER" id="PTHR35174">
    <property type="entry name" value="BLL7171 PROTEIN-RELATED"/>
    <property type="match status" value="1"/>
</dbReference>
<dbReference type="PANTHER" id="PTHR35174:SF1">
    <property type="entry name" value="BLL0086 PROTEIN"/>
    <property type="match status" value="1"/>
</dbReference>
<evidence type="ECO:0000313" key="3">
    <source>
        <dbReference type="EMBL" id="MBO2448550.1"/>
    </source>
</evidence>
<sequence length="125" mass="14064">MPRFLTMIRLEENADFPDPGPEFGERMGALLEEITKAGVMLDTAGLLPTDQATRVTWEGGKLRYTDGPFTETKEVVAGYSMIQAKDKAEALEWTNRFLQLHPVGWTITAEVREIEEDTTPEFDKG</sequence>
<protein>
    <submittedName>
        <fullName evidence="3">Transcriptional regulator</fullName>
    </submittedName>
</protein>
<evidence type="ECO:0000313" key="4">
    <source>
        <dbReference type="Proteomes" id="UP000669179"/>
    </source>
</evidence>
<reference evidence="3" key="1">
    <citation type="submission" date="2021-03" db="EMBL/GenBank/DDBJ databases">
        <authorList>
            <person name="Kanchanasin P."/>
            <person name="Saeng-In P."/>
            <person name="Phongsopitanun W."/>
            <person name="Yuki M."/>
            <person name="Kudo T."/>
            <person name="Ohkuma M."/>
            <person name="Tanasupawat S."/>
        </authorList>
    </citation>
    <scope>NUCLEOTIDE SEQUENCE</scope>
    <source>
        <strain evidence="3">GKU 128</strain>
    </source>
</reference>